<evidence type="ECO:0008006" key="3">
    <source>
        <dbReference type="Google" id="ProtNLM"/>
    </source>
</evidence>
<organism evidence="1 2">
    <name type="scientific">Candidatus Enterovibrio altilux</name>
    <dbReference type="NCBI Taxonomy" id="1927128"/>
    <lineage>
        <taxon>Bacteria</taxon>
        <taxon>Pseudomonadati</taxon>
        <taxon>Pseudomonadota</taxon>
        <taxon>Gammaproteobacteria</taxon>
        <taxon>Vibrionales</taxon>
        <taxon>Vibrionaceae</taxon>
        <taxon>Enterovibrio</taxon>
    </lineage>
</organism>
<dbReference type="Proteomes" id="UP000218160">
    <property type="component" value="Chromosome 1"/>
</dbReference>
<dbReference type="AlphaFoldDB" id="A0A291B890"/>
<keyword evidence="2" id="KW-1185">Reference proteome</keyword>
<proteinExistence type="predicted"/>
<evidence type="ECO:0000313" key="2">
    <source>
        <dbReference type="Proteomes" id="UP000218160"/>
    </source>
</evidence>
<dbReference type="KEGG" id="elux:BTN50_0712"/>
<sequence length="39" mass="4260">MSKLGSIIPSVMCDALNSAAMISCEFISTARRNLCQIQR</sequence>
<reference evidence="2" key="1">
    <citation type="submission" date="2017-04" db="EMBL/GenBank/DDBJ databases">
        <title>Genome evolution of the luminous symbionts of deep sea anglerfish.</title>
        <authorList>
            <person name="Hendry T.A."/>
        </authorList>
    </citation>
    <scope>NUCLEOTIDE SEQUENCE [LARGE SCALE GENOMIC DNA]</scope>
</reference>
<name>A0A291B890_9GAMM</name>
<protein>
    <recommendedName>
        <fullName evidence="3">Mobile element protein</fullName>
    </recommendedName>
</protein>
<accession>A0A291B890</accession>
<dbReference type="EMBL" id="CP020660">
    <property type="protein sequence ID" value="ATF09228.1"/>
    <property type="molecule type" value="Genomic_DNA"/>
</dbReference>
<evidence type="ECO:0000313" key="1">
    <source>
        <dbReference type="EMBL" id="ATF09228.1"/>
    </source>
</evidence>
<gene>
    <name evidence="1" type="ORF">BTN50_0712</name>
</gene>